<dbReference type="GO" id="GO:0052621">
    <property type="term" value="F:diguanylate cyclase activity"/>
    <property type="evidence" value="ECO:0007669"/>
    <property type="project" value="UniProtKB-EC"/>
</dbReference>
<dbReference type="NCBIfam" id="TIGR00254">
    <property type="entry name" value="GGDEF"/>
    <property type="match status" value="1"/>
</dbReference>
<sequence>MLIRTKLALNLAAQIALVAITAAAFAHLVMVYRNLDEAQTRRFVSYKLAEELEDSSNSLTLMARLFIVTQDVRQADYFRQIWRIREGLAPRPAGYDSAFWDLQLDKPGEPGEAPAPGQSLIERMRAAGFTAAELALLEDAKKRSDTLAGLEEQAMGMVDMRGSTQPLSQEEWRQALDLVHGERYRHAKAEIMAPIRQLRKMVDARLEAERQDLQRQVDLASLAAAVALLLLAINVITAAINFERSVRRPVLALLRWAQGVRAGRHGGRTRLADSSEFGELSVVIDEMAESVEHNLGELKEEVARRTRAEQVVRHLANHDALTGLPSLRLLHDRLERALAQAQRQGQGLAVIFADLNKFKPVNDRYGHEAGDLVLKTVAQRLAGGLREADTVGRIGGDEFLIILPEVGTMEAAQQVRDKLLALIDQPIYLTRHNAAVTVTAAMGIALYPSMASDAQALLRLADQDMYRHKEAQRRGD</sequence>
<dbReference type="InterPro" id="IPR052163">
    <property type="entry name" value="DGC-Regulatory_Protein"/>
</dbReference>
<keyword evidence="4" id="KW-0808">Transferase</keyword>
<comment type="caution">
    <text evidence="4">The sequence shown here is derived from an EMBL/GenBank/DDBJ whole genome shotgun (WGS) entry which is preliminary data.</text>
</comment>
<dbReference type="SMART" id="SM00267">
    <property type="entry name" value="GGDEF"/>
    <property type="match status" value="1"/>
</dbReference>
<dbReference type="PANTHER" id="PTHR46663:SF3">
    <property type="entry name" value="SLL0267 PROTEIN"/>
    <property type="match status" value="1"/>
</dbReference>
<dbReference type="Proteomes" id="UP001246372">
    <property type="component" value="Unassembled WGS sequence"/>
</dbReference>
<dbReference type="InterPro" id="IPR043128">
    <property type="entry name" value="Rev_trsase/Diguanyl_cyclase"/>
</dbReference>
<keyword evidence="5" id="KW-1185">Reference proteome</keyword>
<protein>
    <submittedName>
        <fullName evidence="4">GGDEF domain-containing protein</fullName>
        <ecNumber evidence="4">2.7.7.65</ecNumber>
    </submittedName>
</protein>
<keyword evidence="4" id="KW-0548">Nucleotidyltransferase</keyword>
<organism evidence="4 5">
    <name type="scientific">Roseateles aquae</name>
    <dbReference type="NCBI Taxonomy" id="3077235"/>
    <lineage>
        <taxon>Bacteria</taxon>
        <taxon>Pseudomonadati</taxon>
        <taxon>Pseudomonadota</taxon>
        <taxon>Betaproteobacteria</taxon>
        <taxon>Burkholderiales</taxon>
        <taxon>Sphaerotilaceae</taxon>
        <taxon>Roseateles</taxon>
    </lineage>
</organism>
<dbReference type="EC" id="2.7.7.65" evidence="4"/>
<dbReference type="InterPro" id="IPR029787">
    <property type="entry name" value="Nucleotide_cyclase"/>
</dbReference>
<keyword evidence="1" id="KW-1133">Transmembrane helix</keyword>
<feature type="domain" description="GGDEF" evidence="3">
    <location>
        <begin position="346"/>
        <end position="476"/>
    </location>
</feature>
<dbReference type="PROSITE" id="PS50887">
    <property type="entry name" value="GGDEF"/>
    <property type="match status" value="1"/>
</dbReference>
<dbReference type="CDD" id="cd01949">
    <property type="entry name" value="GGDEF"/>
    <property type="match status" value="1"/>
</dbReference>
<dbReference type="Gene3D" id="6.10.340.10">
    <property type="match status" value="1"/>
</dbReference>
<name>A0ABU3PBP1_9BURK</name>
<dbReference type="InterPro" id="IPR000160">
    <property type="entry name" value="GGDEF_dom"/>
</dbReference>
<dbReference type="Pfam" id="PF00990">
    <property type="entry name" value="GGDEF"/>
    <property type="match status" value="1"/>
</dbReference>
<dbReference type="Gene3D" id="3.30.70.270">
    <property type="match status" value="1"/>
</dbReference>
<dbReference type="RefSeq" id="WP_315650500.1">
    <property type="nucleotide sequence ID" value="NZ_JAVXZY010000004.1"/>
</dbReference>
<proteinExistence type="predicted"/>
<evidence type="ECO:0000259" key="3">
    <source>
        <dbReference type="PROSITE" id="PS50887"/>
    </source>
</evidence>
<keyword evidence="1" id="KW-0812">Transmembrane</keyword>
<evidence type="ECO:0000259" key="2">
    <source>
        <dbReference type="PROSITE" id="PS50885"/>
    </source>
</evidence>
<reference evidence="4" key="1">
    <citation type="submission" date="2023-09" db="EMBL/GenBank/DDBJ databases">
        <title>Paucibacter sp. APW11 Genome sequencing and assembly.</title>
        <authorList>
            <person name="Kim I."/>
        </authorList>
    </citation>
    <scope>NUCLEOTIDE SEQUENCE</scope>
    <source>
        <strain evidence="4">APW11</strain>
    </source>
</reference>
<dbReference type="PANTHER" id="PTHR46663">
    <property type="entry name" value="DIGUANYLATE CYCLASE DGCT-RELATED"/>
    <property type="match status" value="1"/>
</dbReference>
<gene>
    <name evidence="4" type="ORF">RQP53_11810</name>
</gene>
<dbReference type="PROSITE" id="PS50885">
    <property type="entry name" value="HAMP"/>
    <property type="match status" value="1"/>
</dbReference>
<dbReference type="EMBL" id="JAVXZY010000004">
    <property type="protein sequence ID" value="MDT8999950.1"/>
    <property type="molecule type" value="Genomic_DNA"/>
</dbReference>
<accession>A0ABU3PBP1</accession>
<keyword evidence="1" id="KW-0472">Membrane</keyword>
<dbReference type="InterPro" id="IPR003660">
    <property type="entry name" value="HAMP_dom"/>
</dbReference>
<feature type="domain" description="HAMP" evidence="2">
    <location>
        <begin position="244"/>
        <end position="296"/>
    </location>
</feature>
<feature type="transmembrane region" description="Helical" evidence="1">
    <location>
        <begin position="219"/>
        <end position="242"/>
    </location>
</feature>
<dbReference type="SUPFAM" id="SSF55073">
    <property type="entry name" value="Nucleotide cyclase"/>
    <property type="match status" value="1"/>
</dbReference>
<evidence type="ECO:0000313" key="5">
    <source>
        <dbReference type="Proteomes" id="UP001246372"/>
    </source>
</evidence>
<evidence type="ECO:0000256" key="1">
    <source>
        <dbReference type="SAM" id="Phobius"/>
    </source>
</evidence>
<evidence type="ECO:0000313" key="4">
    <source>
        <dbReference type="EMBL" id="MDT8999950.1"/>
    </source>
</evidence>